<dbReference type="HOGENOM" id="CLU_026673_16_5_1"/>
<sequence>MTNQAAWLDGTGQTFRVGSAEMPNIDANEVLIKNCAIAINPIDWKVRDYGWLIKHWPTILGSDAAGVVIDVGSEVHNFKKGDRVIGHGISMISQKPKHGTFQHYVAFEAPKVAKIPDSMSFNDACVLPLAFDTAATGLFKDHDKGYLGLEFPSISANPSDKKLIIYGGSSSVGALAIQLAVAAGAYVVAIASRKNFDFCRSCGAHEVFDYNDPTVVDEVVQAVKSGKPTDFVGIFDTISQEESYKIVVPILERLGSGNLATVLGGPSNLPAGSKTAYVEGINDYVDLLRGKFMTPALEQGILKCLPKPFVVGKGLESVEKGCLENKKGVSAKKVVIELEVE</sequence>
<protein>
    <submittedName>
        <fullName evidence="4">Putative Zinc-binding alcohol dehydrogenase domain-containing protein cipB</fullName>
    </submittedName>
</protein>
<comment type="caution">
    <text evidence="4">The sequence shown here is derived from an EMBL/GenBank/DDBJ whole genome shotgun (WGS) entry which is preliminary data.</text>
</comment>
<dbReference type="GO" id="GO:0016651">
    <property type="term" value="F:oxidoreductase activity, acting on NAD(P)H"/>
    <property type="evidence" value="ECO:0007669"/>
    <property type="project" value="InterPro"/>
</dbReference>
<reference evidence="4 5" key="1">
    <citation type="journal article" date="2012" name="Eukaryot. Cell">
        <title>Genome sequence of the fungus Glarea lozoyensis: the first genome sequence of a species from the Helotiaceae family.</title>
        <authorList>
            <person name="Youssar L."/>
            <person name="Gruening B.A."/>
            <person name="Erxleben A."/>
            <person name="Guenther S."/>
            <person name="Huettel W."/>
        </authorList>
    </citation>
    <scope>NUCLEOTIDE SEQUENCE [LARGE SCALE GENOMIC DNA]</scope>
    <source>
        <strain evidence="5">ATCC 74030 / MF5533</strain>
    </source>
</reference>
<keyword evidence="5" id="KW-1185">Reference proteome</keyword>
<dbReference type="InterPro" id="IPR047122">
    <property type="entry name" value="Trans-enoyl_RdTase-like"/>
</dbReference>
<evidence type="ECO:0000256" key="2">
    <source>
        <dbReference type="ARBA" id="ARBA00023002"/>
    </source>
</evidence>
<dbReference type="Pfam" id="PF08240">
    <property type="entry name" value="ADH_N"/>
    <property type="match status" value="1"/>
</dbReference>
<dbReference type="Gene3D" id="3.40.50.720">
    <property type="entry name" value="NAD(P)-binding Rossmann-like Domain"/>
    <property type="match status" value="1"/>
</dbReference>
<dbReference type="Gene3D" id="3.90.180.10">
    <property type="entry name" value="Medium-chain alcohol dehydrogenases, catalytic domain"/>
    <property type="match status" value="1"/>
</dbReference>
<dbReference type="SUPFAM" id="SSF51735">
    <property type="entry name" value="NAD(P)-binding Rossmann-fold domains"/>
    <property type="match status" value="1"/>
</dbReference>
<dbReference type="OrthoDB" id="48317at2759"/>
<dbReference type="EMBL" id="AGUE01000211">
    <property type="protein sequence ID" value="EHK97054.1"/>
    <property type="molecule type" value="Genomic_DNA"/>
</dbReference>
<evidence type="ECO:0000259" key="3">
    <source>
        <dbReference type="SMART" id="SM00829"/>
    </source>
</evidence>
<proteinExistence type="inferred from homology"/>
<dbReference type="CDD" id="cd08249">
    <property type="entry name" value="enoyl_reductase_like"/>
    <property type="match status" value="1"/>
</dbReference>
<organism evidence="4 5">
    <name type="scientific">Glarea lozoyensis (strain ATCC 74030 / MF5533)</name>
    <dbReference type="NCBI Taxonomy" id="1104152"/>
    <lineage>
        <taxon>Eukaryota</taxon>
        <taxon>Fungi</taxon>
        <taxon>Dikarya</taxon>
        <taxon>Ascomycota</taxon>
        <taxon>Pezizomycotina</taxon>
        <taxon>Leotiomycetes</taxon>
        <taxon>Helotiales</taxon>
        <taxon>Helotiaceae</taxon>
        <taxon>Glarea</taxon>
    </lineage>
</organism>
<evidence type="ECO:0000313" key="4">
    <source>
        <dbReference type="EMBL" id="EHK97054.1"/>
    </source>
</evidence>
<dbReference type="InParanoid" id="H0EWM4"/>
<dbReference type="PANTHER" id="PTHR45348:SF2">
    <property type="entry name" value="ZINC-TYPE ALCOHOL DEHYDROGENASE-LIKE PROTEIN C2E1P3.01"/>
    <property type="match status" value="1"/>
</dbReference>
<dbReference type="InterPro" id="IPR013154">
    <property type="entry name" value="ADH-like_N"/>
</dbReference>
<dbReference type="SMART" id="SM00829">
    <property type="entry name" value="PKS_ER"/>
    <property type="match status" value="1"/>
</dbReference>
<feature type="domain" description="Enoyl reductase (ER)" evidence="3">
    <location>
        <begin position="10"/>
        <end position="336"/>
    </location>
</feature>
<dbReference type="InterPro" id="IPR036291">
    <property type="entry name" value="NAD(P)-bd_dom_sf"/>
</dbReference>
<dbReference type="AlphaFoldDB" id="H0EWM4"/>
<accession>H0EWM4</accession>
<comment type="similarity">
    <text evidence="1">Belongs to the zinc-containing alcohol dehydrogenase family.</text>
</comment>
<dbReference type="PANTHER" id="PTHR45348">
    <property type="entry name" value="HYPOTHETICAL OXIDOREDUCTASE (EUROFUNG)"/>
    <property type="match status" value="1"/>
</dbReference>
<keyword evidence="2" id="KW-0560">Oxidoreductase</keyword>
<dbReference type="SUPFAM" id="SSF50129">
    <property type="entry name" value="GroES-like"/>
    <property type="match status" value="1"/>
</dbReference>
<dbReference type="Proteomes" id="UP000005446">
    <property type="component" value="Unassembled WGS sequence"/>
</dbReference>
<evidence type="ECO:0000313" key="5">
    <source>
        <dbReference type="Proteomes" id="UP000005446"/>
    </source>
</evidence>
<dbReference type="Pfam" id="PF00107">
    <property type="entry name" value="ADH_zinc_N"/>
    <property type="match status" value="1"/>
</dbReference>
<dbReference type="InterPro" id="IPR020843">
    <property type="entry name" value="ER"/>
</dbReference>
<dbReference type="InterPro" id="IPR013149">
    <property type="entry name" value="ADH-like_C"/>
</dbReference>
<name>H0EWM4_GLAL7</name>
<evidence type="ECO:0000256" key="1">
    <source>
        <dbReference type="ARBA" id="ARBA00008072"/>
    </source>
</evidence>
<dbReference type="InterPro" id="IPR011032">
    <property type="entry name" value="GroES-like_sf"/>
</dbReference>
<gene>
    <name evidence="4" type="ORF">M7I_7194</name>
</gene>